<name>A0A2P2NAC0_RHIMU</name>
<proteinExistence type="predicted"/>
<dbReference type="AlphaFoldDB" id="A0A2P2NAC0"/>
<organism evidence="1">
    <name type="scientific">Rhizophora mucronata</name>
    <name type="common">Asiatic mangrove</name>
    <dbReference type="NCBI Taxonomy" id="61149"/>
    <lineage>
        <taxon>Eukaryota</taxon>
        <taxon>Viridiplantae</taxon>
        <taxon>Streptophyta</taxon>
        <taxon>Embryophyta</taxon>
        <taxon>Tracheophyta</taxon>
        <taxon>Spermatophyta</taxon>
        <taxon>Magnoliopsida</taxon>
        <taxon>eudicotyledons</taxon>
        <taxon>Gunneridae</taxon>
        <taxon>Pentapetalae</taxon>
        <taxon>rosids</taxon>
        <taxon>fabids</taxon>
        <taxon>Malpighiales</taxon>
        <taxon>Rhizophoraceae</taxon>
        <taxon>Rhizophora</taxon>
    </lineage>
</organism>
<reference evidence="1" key="1">
    <citation type="submission" date="2018-02" db="EMBL/GenBank/DDBJ databases">
        <title>Rhizophora mucronata_Transcriptome.</title>
        <authorList>
            <person name="Meera S.P."/>
            <person name="Sreeshan A."/>
            <person name="Augustine A."/>
        </authorList>
    </citation>
    <scope>NUCLEOTIDE SEQUENCE</scope>
    <source>
        <tissue evidence="1">Leaf</tissue>
    </source>
</reference>
<dbReference type="EMBL" id="GGEC01058938">
    <property type="protein sequence ID" value="MBX39422.1"/>
    <property type="molecule type" value="Transcribed_RNA"/>
</dbReference>
<protein>
    <submittedName>
        <fullName evidence="1">Uncharacterized protein</fullName>
    </submittedName>
</protein>
<sequence>MDMGDCGFPDNAQCVQTTEGICVCECGSWQGWI</sequence>
<accession>A0A2P2NAC0</accession>
<evidence type="ECO:0000313" key="1">
    <source>
        <dbReference type="EMBL" id="MBX39422.1"/>
    </source>
</evidence>